<dbReference type="SUPFAM" id="SSF48452">
    <property type="entry name" value="TPR-like"/>
    <property type="match status" value="1"/>
</dbReference>
<evidence type="ECO:0000313" key="4">
    <source>
        <dbReference type="Proteomes" id="UP000198964"/>
    </source>
</evidence>
<reference evidence="3 4" key="1">
    <citation type="submission" date="2016-10" db="EMBL/GenBank/DDBJ databases">
        <authorList>
            <person name="de Groot N.N."/>
        </authorList>
    </citation>
    <scope>NUCLEOTIDE SEQUENCE [LARGE SCALE GENOMIC DNA]</scope>
    <source>
        <strain evidence="3 4">CGMCC 1.9156</strain>
    </source>
</reference>
<dbReference type="PROSITE" id="PS50005">
    <property type="entry name" value="TPR"/>
    <property type="match status" value="1"/>
</dbReference>
<evidence type="ECO:0000313" key="3">
    <source>
        <dbReference type="EMBL" id="SFE99890.1"/>
    </source>
</evidence>
<dbReference type="STRING" id="655355.SAMN05216283_102347"/>
<evidence type="ECO:0000256" key="1">
    <source>
        <dbReference type="PROSITE-ProRule" id="PRU00339"/>
    </source>
</evidence>
<dbReference type="SMART" id="SM00028">
    <property type="entry name" value="TPR"/>
    <property type="match status" value="2"/>
</dbReference>
<evidence type="ECO:0000256" key="2">
    <source>
        <dbReference type="SAM" id="SignalP"/>
    </source>
</evidence>
<organism evidence="3 4">
    <name type="scientific">Sunxiuqinia elliptica</name>
    <dbReference type="NCBI Taxonomy" id="655355"/>
    <lineage>
        <taxon>Bacteria</taxon>
        <taxon>Pseudomonadati</taxon>
        <taxon>Bacteroidota</taxon>
        <taxon>Bacteroidia</taxon>
        <taxon>Marinilabiliales</taxon>
        <taxon>Prolixibacteraceae</taxon>
        <taxon>Sunxiuqinia</taxon>
    </lineage>
</organism>
<name>A0A1I2F5T2_9BACT</name>
<dbReference type="EMBL" id="FONW01000002">
    <property type="protein sequence ID" value="SFE99890.1"/>
    <property type="molecule type" value="Genomic_DNA"/>
</dbReference>
<dbReference type="InterPro" id="IPR008969">
    <property type="entry name" value="CarboxyPept-like_regulatory"/>
</dbReference>
<keyword evidence="1" id="KW-0802">TPR repeat</keyword>
<feature type="chain" id="PRO_5011761666" evidence="2">
    <location>
        <begin position="26"/>
        <end position="544"/>
    </location>
</feature>
<proteinExistence type="predicted"/>
<dbReference type="SUPFAM" id="SSF49464">
    <property type="entry name" value="Carboxypeptidase regulatory domain-like"/>
    <property type="match status" value="1"/>
</dbReference>
<feature type="signal peptide" evidence="2">
    <location>
        <begin position="1"/>
        <end position="25"/>
    </location>
</feature>
<accession>A0A1I2F5T2</accession>
<feature type="repeat" description="TPR" evidence="1">
    <location>
        <begin position="380"/>
        <end position="413"/>
    </location>
</feature>
<dbReference type="Gene3D" id="1.25.40.10">
    <property type="entry name" value="Tetratricopeptide repeat domain"/>
    <property type="match status" value="1"/>
</dbReference>
<keyword evidence="4" id="KW-1185">Reference proteome</keyword>
<dbReference type="AlphaFoldDB" id="A0A1I2F5T2"/>
<dbReference type="InterPro" id="IPR019734">
    <property type="entry name" value="TPR_rpt"/>
</dbReference>
<keyword evidence="2" id="KW-0732">Signal</keyword>
<dbReference type="Proteomes" id="UP000198964">
    <property type="component" value="Unassembled WGS sequence"/>
</dbReference>
<gene>
    <name evidence="3" type="ORF">SAMN05216283_102347</name>
</gene>
<dbReference type="RefSeq" id="WP_093919009.1">
    <property type="nucleotide sequence ID" value="NZ_FONW01000002.1"/>
</dbReference>
<dbReference type="InterPro" id="IPR011990">
    <property type="entry name" value="TPR-like_helical_dom_sf"/>
</dbReference>
<sequence>MKPLFSKTILLTVALVAMTSLASIAQRVIKGTVYRGGEPAAGVTVEAHKSNDTYMTSFDGKYEIEASDKSKYLKFTFIDDSRKLDIEGNTSNSIDFSFDGELPAKGATPTVAGGIDLRTSQELIKAKDRDFMNNLSMYDQFYKQDDYKSALAPWRKVYSKYPKATLNLYIHGANMYDSFVNDTENWDEKNAMIDSLMSVYNRRIKYFDQKGYVRGRQGTDLLKYKLGNENLDDNQLKSILKEGYGYLEEAIELEKNETEVAVLVVYMQATRRLFAMGEFPKEKVAANYQTASEIVNNYLSKEPDSEKYTTAKELLDRLFQTSGAADCEALIALYEPQFDEIAQDIDELKKMLRILDRQDCTESELFASASEKLYSMEPSAEAAFNMARLFVKRDQFDRAKEYYRNAIESETDKELLAKYYYELGLFIFAKEHNFQEARNLARKAIANNPNSGRSYILIGDIYAQYSKHYGESEFEHLTLYWLAIDYYQKAKRVDPEVFTSANEKINIYKRYFPDKETMFFQGLQDGQSYKIGSWINETTKARAK</sequence>
<protein>
    <submittedName>
        <fullName evidence="3">Tetratricopeptide repeat-containing protein</fullName>
    </submittedName>
</protein>